<name>A0ABD2H5V2_PAGBO</name>
<dbReference type="InterPro" id="IPR015631">
    <property type="entry name" value="CD2/SLAM_rcpt"/>
</dbReference>
<comment type="caution">
    <text evidence="8">The sequence shown here is derived from an EMBL/GenBank/DDBJ whole genome shotgun (WGS) entry which is preliminary data.</text>
</comment>
<feature type="transmembrane region" description="Helical" evidence="5">
    <location>
        <begin position="482"/>
        <end position="505"/>
    </location>
</feature>
<evidence type="ECO:0000313" key="9">
    <source>
        <dbReference type="Proteomes" id="UP001619887"/>
    </source>
</evidence>
<dbReference type="Proteomes" id="UP001619887">
    <property type="component" value="Unassembled WGS sequence"/>
</dbReference>
<dbReference type="InterPro" id="IPR007110">
    <property type="entry name" value="Ig-like_dom"/>
</dbReference>
<dbReference type="SMART" id="SM00408">
    <property type="entry name" value="IGc2"/>
    <property type="match status" value="1"/>
</dbReference>
<gene>
    <name evidence="8" type="ORF">OYC64_009905</name>
</gene>
<keyword evidence="4" id="KW-0325">Glycoprotein</keyword>
<accession>A0ABD2H5V2</accession>
<feature type="signal peptide" evidence="6">
    <location>
        <begin position="1"/>
        <end position="28"/>
    </location>
</feature>
<evidence type="ECO:0000256" key="1">
    <source>
        <dbReference type="ARBA" id="ARBA00004370"/>
    </source>
</evidence>
<evidence type="ECO:0000259" key="7">
    <source>
        <dbReference type="PROSITE" id="PS50835"/>
    </source>
</evidence>
<dbReference type="InterPro" id="IPR013106">
    <property type="entry name" value="Ig_V-set"/>
</dbReference>
<dbReference type="Pfam" id="PF07686">
    <property type="entry name" value="V-set"/>
    <property type="match status" value="1"/>
</dbReference>
<dbReference type="InterPro" id="IPR003598">
    <property type="entry name" value="Ig_sub2"/>
</dbReference>
<keyword evidence="9" id="KW-1185">Reference proteome</keyword>
<evidence type="ECO:0000256" key="6">
    <source>
        <dbReference type="SAM" id="SignalP"/>
    </source>
</evidence>
<dbReference type="AlphaFoldDB" id="A0ABD2H5V2"/>
<dbReference type="InterPro" id="IPR036179">
    <property type="entry name" value="Ig-like_dom_sf"/>
</dbReference>
<comment type="subcellular location">
    <subcellularLocation>
        <location evidence="1">Membrane</location>
    </subcellularLocation>
</comment>
<keyword evidence="2 6" id="KW-0732">Signal</keyword>
<dbReference type="InterPro" id="IPR003599">
    <property type="entry name" value="Ig_sub"/>
</dbReference>
<keyword evidence="3 5" id="KW-0472">Membrane</keyword>
<feature type="domain" description="Ig-like" evidence="7">
    <location>
        <begin position="323"/>
        <end position="408"/>
    </location>
</feature>
<evidence type="ECO:0000256" key="2">
    <source>
        <dbReference type="ARBA" id="ARBA00022729"/>
    </source>
</evidence>
<dbReference type="PANTHER" id="PTHR12080">
    <property type="entry name" value="SIGNALING LYMPHOCYTIC ACTIVATION MOLECULE"/>
    <property type="match status" value="1"/>
</dbReference>
<dbReference type="GO" id="GO:0016020">
    <property type="term" value="C:membrane"/>
    <property type="evidence" value="ECO:0007669"/>
    <property type="project" value="UniProtKB-SubCell"/>
</dbReference>
<evidence type="ECO:0000256" key="3">
    <source>
        <dbReference type="ARBA" id="ARBA00023136"/>
    </source>
</evidence>
<feature type="chain" id="PRO_5044871699" description="Ig-like domain-containing protein" evidence="6">
    <location>
        <begin position="29"/>
        <end position="521"/>
    </location>
</feature>
<evidence type="ECO:0000313" key="8">
    <source>
        <dbReference type="EMBL" id="KAL3061864.1"/>
    </source>
</evidence>
<reference evidence="8 9" key="2">
    <citation type="journal article" date="2024" name="G3 (Bethesda)">
        <title>The genome of the cryopelagic Antarctic bald notothen, Trematomus borchgrevinki.</title>
        <authorList>
            <person name="Rayamajhi N."/>
            <person name="Rivera-Colon A.G."/>
            <person name="Minhas B.F."/>
            <person name="Cheng C.C."/>
            <person name="Catchen J.M."/>
        </authorList>
    </citation>
    <scope>NUCLEOTIDE SEQUENCE [LARGE SCALE GENOMIC DNA]</scope>
    <source>
        <strain evidence="8">AGRC-2024</strain>
    </source>
</reference>
<reference evidence="8 9" key="1">
    <citation type="journal article" date="2022" name="G3 (Bethesda)">
        <title>Evaluating Illumina-, Nanopore-, and PacBio-based genome assembly strategies with the bald notothen, Trematomus borchgrevinki.</title>
        <authorList>
            <person name="Rayamajhi N."/>
            <person name="Cheng C.C."/>
            <person name="Catchen J.M."/>
        </authorList>
    </citation>
    <scope>NUCLEOTIDE SEQUENCE [LARGE SCALE GENOMIC DNA]</scope>
    <source>
        <strain evidence="8">AGRC-2024</strain>
    </source>
</reference>
<keyword evidence="5" id="KW-1133">Transmembrane helix</keyword>
<dbReference type="PROSITE" id="PS50835">
    <property type="entry name" value="IG_LIKE"/>
    <property type="match status" value="1"/>
</dbReference>
<dbReference type="EMBL" id="JBIYXZ010002072">
    <property type="protein sequence ID" value="KAL3061864.1"/>
    <property type="molecule type" value="Genomic_DNA"/>
</dbReference>
<dbReference type="SUPFAM" id="SSF48726">
    <property type="entry name" value="Immunoglobulin"/>
    <property type="match status" value="1"/>
</dbReference>
<evidence type="ECO:0000256" key="5">
    <source>
        <dbReference type="SAM" id="Phobius"/>
    </source>
</evidence>
<proteinExistence type="predicted"/>
<dbReference type="SMART" id="SM00409">
    <property type="entry name" value="IG"/>
    <property type="match status" value="3"/>
</dbReference>
<dbReference type="Gene3D" id="2.60.40.10">
    <property type="entry name" value="Immunoglobulins"/>
    <property type="match status" value="2"/>
</dbReference>
<organism evidence="8 9">
    <name type="scientific">Pagothenia borchgrevinki</name>
    <name type="common">Bald rockcod</name>
    <name type="synonym">Trematomus borchgrevinki</name>
    <dbReference type="NCBI Taxonomy" id="8213"/>
    <lineage>
        <taxon>Eukaryota</taxon>
        <taxon>Metazoa</taxon>
        <taxon>Chordata</taxon>
        <taxon>Craniata</taxon>
        <taxon>Vertebrata</taxon>
        <taxon>Euteleostomi</taxon>
        <taxon>Actinopterygii</taxon>
        <taxon>Neopterygii</taxon>
        <taxon>Teleostei</taxon>
        <taxon>Neoteleostei</taxon>
        <taxon>Acanthomorphata</taxon>
        <taxon>Eupercaria</taxon>
        <taxon>Perciformes</taxon>
        <taxon>Notothenioidei</taxon>
        <taxon>Nototheniidae</taxon>
        <taxon>Pagothenia</taxon>
    </lineage>
</organism>
<sequence>MANTHTDNMTSIRFFEFLLPVLLHLVLSKEVEPVFRAKGTTIEMGYCFEVDYIVVYRCAPEGDQLLGNSSSESPSTPPEDLQGRIHINKVHHLLGLQISQLTHKDSGIYRRECWLHQTLESQKIQQLSVCDKEVESEEIVVKEDEGAKLLCNNTSIGSEGTSVRWYYETFPLYKTILLLDSSVALDPLVKELQGVIKVQNNGASLLFDKNALKNNNHFFCLVSKGKTCVSFQNMQLQDNSESRDIFATQGERVVLKCPAEGTNQQWDTPLGLFNSSNMKMNLSLDEQSEDFSLVIPAFSEELSGEYSCFSSLFEVWYSLFLCPKKESQNKVVLEGMSVLLDCDVGKEDSLSVQWYRREPSGENGLIHDSNNMTVPVPEDLRGRLSENGATMTISHLEVKDGGVYWCVVLVDSEFLDDYDDGGEEDTEEDENSDDTFWDDTYKCVSKQETILRVIKKTDRSVESEHVTLKPVTEQPETSNVTAYAVGAGLVGMLVVGVIVGVIFSVKNRKAKASPKQGNTVI</sequence>
<protein>
    <recommendedName>
        <fullName evidence="7">Ig-like domain-containing protein</fullName>
    </recommendedName>
</protein>
<dbReference type="PANTHER" id="PTHR12080:SF48">
    <property type="entry name" value="IMMUNOGLOBULIN SUBTYPE DOMAIN-CONTAINING PROTEIN"/>
    <property type="match status" value="1"/>
</dbReference>
<dbReference type="InterPro" id="IPR013783">
    <property type="entry name" value="Ig-like_fold"/>
</dbReference>
<evidence type="ECO:0000256" key="4">
    <source>
        <dbReference type="ARBA" id="ARBA00023180"/>
    </source>
</evidence>
<keyword evidence="5" id="KW-0812">Transmembrane</keyword>